<evidence type="ECO:0000313" key="3">
    <source>
        <dbReference type="Proteomes" id="UP001321473"/>
    </source>
</evidence>
<gene>
    <name evidence="2" type="ORF">V5799_006884</name>
</gene>
<comment type="caution">
    <text evidence="2">The sequence shown here is derived from an EMBL/GenBank/DDBJ whole genome shotgun (WGS) entry which is preliminary data.</text>
</comment>
<dbReference type="EMBL" id="JARKHS020026441">
    <property type="protein sequence ID" value="KAK8766334.1"/>
    <property type="molecule type" value="Genomic_DNA"/>
</dbReference>
<protein>
    <submittedName>
        <fullName evidence="2">Uncharacterized protein</fullName>
    </submittedName>
</protein>
<proteinExistence type="predicted"/>
<name>A0AAQ4DV44_AMBAM</name>
<organism evidence="2 3">
    <name type="scientific">Amblyomma americanum</name>
    <name type="common">Lone star tick</name>
    <dbReference type="NCBI Taxonomy" id="6943"/>
    <lineage>
        <taxon>Eukaryota</taxon>
        <taxon>Metazoa</taxon>
        <taxon>Ecdysozoa</taxon>
        <taxon>Arthropoda</taxon>
        <taxon>Chelicerata</taxon>
        <taxon>Arachnida</taxon>
        <taxon>Acari</taxon>
        <taxon>Parasitiformes</taxon>
        <taxon>Ixodida</taxon>
        <taxon>Ixodoidea</taxon>
        <taxon>Ixodidae</taxon>
        <taxon>Amblyomminae</taxon>
        <taxon>Amblyomma</taxon>
    </lineage>
</organism>
<accession>A0AAQ4DV44</accession>
<feature type="region of interest" description="Disordered" evidence="1">
    <location>
        <begin position="35"/>
        <end position="54"/>
    </location>
</feature>
<evidence type="ECO:0000313" key="2">
    <source>
        <dbReference type="EMBL" id="KAK8766334.1"/>
    </source>
</evidence>
<evidence type="ECO:0000256" key="1">
    <source>
        <dbReference type="SAM" id="MobiDB-lite"/>
    </source>
</evidence>
<sequence length="93" mass="10845">MARLNWVLYIFEVSWMRPQALPPWSLLQERKLSPSSSRKVRQRGVRMSSTSAVDHQAHNKETVVLNWLMPLHDYSGSFSARAKCRVTVRSILY</sequence>
<keyword evidence="3" id="KW-1185">Reference proteome</keyword>
<dbReference type="AlphaFoldDB" id="A0AAQ4DV44"/>
<dbReference type="Proteomes" id="UP001321473">
    <property type="component" value="Unassembled WGS sequence"/>
</dbReference>
<reference evidence="2 3" key="1">
    <citation type="journal article" date="2023" name="Arcadia Sci">
        <title>De novo assembly of a long-read Amblyomma americanum tick genome.</title>
        <authorList>
            <person name="Chou S."/>
            <person name="Poskanzer K.E."/>
            <person name="Rollins M."/>
            <person name="Thuy-Boun P.S."/>
        </authorList>
    </citation>
    <scope>NUCLEOTIDE SEQUENCE [LARGE SCALE GENOMIC DNA]</scope>
    <source>
        <strain evidence="2">F_SG_1</strain>
        <tissue evidence="2">Salivary glands</tissue>
    </source>
</reference>